<dbReference type="SUPFAM" id="SSF51261">
    <property type="entry name" value="Duplicated hybrid motif"/>
    <property type="match status" value="1"/>
</dbReference>
<dbReference type="InterPro" id="IPR016047">
    <property type="entry name" value="M23ase_b-sheet_dom"/>
</dbReference>
<evidence type="ECO:0000256" key="1">
    <source>
        <dbReference type="SAM" id="MobiDB-lite"/>
    </source>
</evidence>
<reference evidence="5" key="1">
    <citation type="submission" date="2016-10" db="EMBL/GenBank/DDBJ databases">
        <authorList>
            <person name="Varghese N."/>
            <person name="Submissions S."/>
        </authorList>
    </citation>
    <scope>NUCLEOTIDE SEQUENCE [LARGE SCALE GENOMIC DNA]</scope>
    <source>
        <strain evidence="5">DSM 17101</strain>
    </source>
</reference>
<dbReference type="Pfam" id="PF01551">
    <property type="entry name" value="Peptidase_M23"/>
    <property type="match status" value="1"/>
</dbReference>
<dbReference type="InterPro" id="IPR050570">
    <property type="entry name" value="Cell_wall_metabolism_enzyme"/>
</dbReference>
<keyword evidence="5" id="KW-1185">Reference proteome</keyword>
<feature type="domain" description="Peptidase family M23 N-terminal" evidence="3">
    <location>
        <begin position="72"/>
        <end position="129"/>
    </location>
</feature>
<dbReference type="Gene3D" id="2.70.70.10">
    <property type="entry name" value="Glucose Permease (Domain IIA)"/>
    <property type="match status" value="1"/>
</dbReference>
<evidence type="ECO:0000313" key="5">
    <source>
        <dbReference type="Proteomes" id="UP000199317"/>
    </source>
</evidence>
<dbReference type="Pfam" id="PF18421">
    <property type="entry name" value="Peptidase_M23_N"/>
    <property type="match status" value="1"/>
</dbReference>
<dbReference type="InterPro" id="IPR011055">
    <property type="entry name" value="Dup_hybrid_motif"/>
</dbReference>
<dbReference type="PANTHER" id="PTHR21666">
    <property type="entry name" value="PEPTIDASE-RELATED"/>
    <property type="match status" value="1"/>
</dbReference>
<dbReference type="Proteomes" id="UP000199317">
    <property type="component" value="Unassembled WGS sequence"/>
</dbReference>
<evidence type="ECO:0000313" key="4">
    <source>
        <dbReference type="EMBL" id="SDP23363.1"/>
    </source>
</evidence>
<proteinExistence type="predicted"/>
<gene>
    <name evidence="4" type="ORF">SAMN04489708_109102</name>
</gene>
<protein>
    <submittedName>
        <fullName evidence="4">Murein DD-endopeptidase MepM and murein hydrolase activator NlpD, contain LysM domain</fullName>
    </submittedName>
</protein>
<dbReference type="GO" id="GO:0004222">
    <property type="term" value="F:metalloendopeptidase activity"/>
    <property type="evidence" value="ECO:0007669"/>
    <property type="project" value="TreeGrafter"/>
</dbReference>
<evidence type="ECO:0000259" key="3">
    <source>
        <dbReference type="Pfam" id="PF18421"/>
    </source>
</evidence>
<feature type="region of interest" description="Disordered" evidence="1">
    <location>
        <begin position="1"/>
        <end position="26"/>
    </location>
</feature>
<evidence type="ECO:0000259" key="2">
    <source>
        <dbReference type="Pfam" id="PF01551"/>
    </source>
</evidence>
<dbReference type="CDD" id="cd12797">
    <property type="entry name" value="M23_peptidase"/>
    <property type="match status" value="1"/>
</dbReference>
<accession>A0A1H0R1F0</accession>
<dbReference type="InterPro" id="IPR040487">
    <property type="entry name" value="Peptidase_M23_N"/>
</dbReference>
<dbReference type="PANTHER" id="PTHR21666:SF285">
    <property type="entry name" value="M23 FAMILY METALLOPEPTIDASE"/>
    <property type="match status" value="1"/>
</dbReference>
<keyword evidence="4" id="KW-0378">Hydrolase</keyword>
<organism evidence="4 5">
    <name type="scientific">Paracidovorax cattleyae</name>
    <dbReference type="NCBI Taxonomy" id="80868"/>
    <lineage>
        <taxon>Bacteria</taxon>
        <taxon>Pseudomonadati</taxon>
        <taxon>Pseudomonadota</taxon>
        <taxon>Betaproteobacteria</taxon>
        <taxon>Burkholderiales</taxon>
        <taxon>Comamonadaceae</taxon>
        <taxon>Paracidovorax</taxon>
    </lineage>
</organism>
<name>A0A1H0R1F0_9BURK</name>
<feature type="compositionally biased region" description="Polar residues" evidence="1">
    <location>
        <begin position="1"/>
        <end position="17"/>
    </location>
</feature>
<sequence>MPSPSSRFAIPSLTSPDTAGPSGVVAGPWMPSRRAALVAGTALAASLRTGALQAKQAAGSAQEGVWPRALQVPGGVARLSLGPAAQRPQAHAGDVPLLVLGDAIEWTAIVGIALSAPTGTASVQVQSDGEAPRDIACRVEPKRYKEQRLTVAPRTVDLSAEDNARYERERAHQQQVMATFSTPLPRAMDLAMRQPVPGRRSSSFGLRRVFNGQARNPHSGMDIAAATGTPVVAPLPGKVIDTGDYFFNGGTVWLDHGGGLLTMYCHLSAIDVQVGDTLATGQAFCKVGATGRVTGPHLHWGVMLNRTMVDPALFLPA</sequence>
<dbReference type="Gene3D" id="2.60.40.1590">
    <property type="entry name" value="Peptidoglycan hydrolase domains"/>
    <property type="match status" value="1"/>
</dbReference>
<dbReference type="EMBL" id="FNJL01000009">
    <property type="protein sequence ID" value="SDP23363.1"/>
    <property type="molecule type" value="Genomic_DNA"/>
</dbReference>
<feature type="domain" description="M23ase beta-sheet core" evidence="2">
    <location>
        <begin position="217"/>
        <end position="311"/>
    </location>
</feature>
<dbReference type="AlphaFoldDB" id="A0A1H0R1F0"/>